<dbReference type="STRING" id="1081109.A0A162I7H9"/>
<evidence type="ECO:0000313" key="2">
    <source>
        <dbReference type="EMBL" id="KZZ89653.1"/>
    </source>
</evidence>
<dbReference type="AlphaFoldDB" id="A0A162I7H9"/>
<dbReference type="EMBL" id="AZGY01000024">
    <property type="protein sequence ID" value="KZZ89653.1"/>
    <property type="molecule type" value="Genomic_DNA"/>
</dbReference>
<comment type="caution">
    <text evidence="2">The sequence shown here is derived from an EMBL/GenBank/DDBJ whole genome shotgun (WGS) entry which is preliminary data.</text>
</comment>
<evidence type="ECO:0000256" key="1">
    <source>
        <dbReference type="SAM" id="MobiDB-lite"/>
    </source>
</evidence>
<proteinExistence type="predicted"/>
<feature type="compositionally biased region" description="Polar residues" evidence="1">
    <location>
        <begin position="68"/>
        <end position="88"/>
    </location>
</feature>
<organism evidence="2 3">
    <name type="scientific">Moelleriella libera RCEF 2490</name>
    <dbReference type="NCBI Taxonomy" id="1081109"/>
    <lineage>
        <taxon>Eukaryota</taxon>
        <taxon>Fungi</taxon>
        <taxon>Dikarya</taxon>
        <taxon>Ascomycota</taxon>
        <taxon>Pezizomycotina</taxon>
        <taxon>Sordariomycetes</taxon>
        <taxon>Hypocreomycetidae</taxon>
        <taxon>Hypocreales</taxon>
        <taxon>Clavicipitaceae</taxon>
        <taxon>Moelleriella</taxon>
    </lineage>
</organism>
<sequence length="303" mass="33866">MRAGRSPLRALHDGNNAWPIKGTKAETVPVSNDSVVEDRGIITNAIANAGKLPQQGQENVSLLQQHKSASKTTPASTQFTFSCDSQMPGTVEWPGRPSRLGVREHGSESSEIVDTNGLKHKEAAPKPAGVRPAQSRMKARRRLDKELEEAARRRRQAAADSFFNNPPRKQDVWICEFCEYELIFGEPPRVLIRDYEMKDRRKRLEEAERRRLLEKAKAKSRKSRKNGKVTNKTNPGGANSSDQAPADELDNDEAISMHQDHSHSTQFEEAYGDELEDHHLTSTSERLPTPGNGGHVEHPRAKT</sequence>
<accession>A0A162I7H9</accession>
<dbReference type="OrthoDB" id="4174342at2759"/>
<feature type="compositionally biased region" description="Basic residues" evidence="1">
    <location>
        <begin position="218"/>
        <end position="227"/>
    </location>
</feature>
<protein>
    <submittedName>
        <fullName evidence="2">Uncharacterized protein</fullName>
    </submittedName>
</protein>
<name>A0A162I7H9_9HYPO</name>
<feature type="region of interest" description="Disordered" evidence="1">
    <location>
        <begin position="68"/>
        <end position="143"/>
    </location>
</feature>
<reference evidence="2 3" key="1">
    <citation type="journal article" date="2016" name="Genome Biol. Evol.">
        <title>Divergent and convergent evolution of fungal pathogenicity.</title>
        <authorList>
            <person name="Shang Y."/>
            <person name="Xiao G."/>
            <person name="Zheng P."/>
            <person name="Cen K."/>
            <person name="Zhan S."/>
            <person name="Wang C."/>
        </authorList>
    </citation>
    <scope>NUCLEOTIDE SEQUENCE [LARGE SCALE GENOMIC DNA]</scope>
    <source>
        <strain evidence="2 3">RCEF 2490</strain>
    </source>
</reference>
<evidence type="ECO:0000313" key="3">
    <source>
        <dbReference type="Proteomes" id="UP000078544"/>
    </source>
</evidence>
<dbReference type="Proteomes" id="UP000078544">
    <property type="component" value="Unassembled WGS sequence"/>
</dbReference>
<gene>
    <name evidence="2" type="ORF">AAL_07546</name>
</gene>
<feature type="region of interest" description="Disordered" evidence="1">
    <location>
        <begin position="214"/>
        <end position="303"/>
    </location>
</feature>
<keyword evidence="3" id="KW-1185">Reference proteome</keyword>
<feature type="compositionally biased region" description="Polar residues" evidence="1">
    <location>
        <begin position="228"/>
        <end position="243"/>
    </location>
</feature>